<comment type="similarity">
    <text evidence="1">Belongs to the LysR transcriptional regulatory family.</text>
</comment>
<dbReference type="EMBL" id="JBHLUB010000001">
    <property type="protein sequence ID" value="MFC0581139.1"/>
    <property type="molecule type" value="Genomic_DNA"/>
</dbReference>
<gene>
    <name evidence="6" type="ORF">ACFFFR_01875</name>
</gene>
<keyword evidence="4" id="KW-0804">Transcription</keyword>
<protein>
    <submittedName>
        <fullName evidence="6">LysR family transcriptional regulator</fullName>
    </submittedName>
</protein>
<dbReference type="Gene3D" id="1.10.10.10">
    <property type="entry name" value="Winged helix-like DNA-binding domain superfamily/Winged helix DNA-binding domain"/>
    <property type="match status" value="1"/>
</dbReference>
<dbReference type="InterPro" id="IPR036390">
    <property type="entry name" value="WH_DNA-bd_sf"/>
</dbReference>
<name>A0ABV6P7N0_9MICC</name>
<sequence length="331" mass="35692">MNKVINPTHLKTLLQVLATGSFTAAAEQLGYTASAVSQQMSTLERDLQVSLFQRSAKSITPTPAAEAVGRHAKKVLTDLAALAAAGQRHQAERTDLLRVALFSSLAGYAIPRLLADDAFSSAGVELQLLVAEPHDSIERLQHGHDVDIALVFQVGQTGLAWPHRLERSWLGEEEFRVVLPKRWGIPHGAQVEVAQLAEMPWLMHHPGTADATVIERLFTSCGINPTITAFCDDFSASLNLSAAGVGAALVPDLALEHRVVQEKASTFDPVYGTVIVDVPEIRLSRSIFALTAAELSGRKSTAASRLFLDRLAAVLEPVAETDPLLRYGRGT</sequence>
<evidence type="ECO:0000256" key="4">
    <source>
        <dbReference type="ARBA" id="ARBA00023163"/>
    </source>
</evidence>
<evidence type="ECO:0000313" key="7">
    <source>
        <dbReference type="Proteomes" id="UP001589862"/>
    </source>
</evidence>
<evidence type="ECO:0000256" key="3">
    <source>
        <dbReference type="ARBA" id="ARBA00023125"/>
    </source>
</evidence>
<organism evidence="6 7">
    <name type="scientific">Micrococcoides hystricis</name>
    <dbReference type="NCBI Taxonomy" id="1572761"/>
    <lineage>
        <taxon>Bacteria</taxon>
        <taxon>Bacillati</taxon>
        <taxon>Actinomycetota</taxon>
        <taxon>Actinomycetes</taxon>
        <taxon>Micrococcales</taxon>
        <taxon>Micrococcaceae</taxon>
        <taxon>Micrococcoides</taxon>
    </lineage>
</organism>
<dbReference type="InterPro" id="IPR036388">
    <property type="entry name" value="WH-like_DNA-bd_sf"/>
</dbReference>
<keyword evidence="3" id="KW-0238">DNA-binding</keyword>
<dbReference type="Pfam" id="PF03466">
    <property type="entry name" value="LysR_substrate"/>
    <property type="match status" value="1"/>
</dbReference>
<proteinExistence type="inferred from homology"/>
<dbReference type="Proteomes" id="UP001589862">
    <property type="component" value="Unassembled WGS sequence"/>
</dbReference>
<evidence type="ECO:0000256" key="2">
    <source>
        <dbReference type="ARBA" id="ARBA00023015"/>
    </source>
</evidence>
<feature type="domain" description="HTH lysR-type" evidence="5">
    <location>
        <begin position="5"/>
        <end position="62"/>
    </location>
</feature>
<evidence type="ECO:0000256" key="1">
    <source>
        <dbReference type="ARBA" id="ARBA00009437"/>
    </source>
</evidence>
<evidence type="ECO:0000313" key="6">
    <source>
        <dbReference type="EMBL" id="MFC0581139.1"/>
    </source>
</evidence>
<dbReference type="InterPro" id="IPR000847">
    <property type="entry name" value="LysR_HTH_N"/>
</dbReference>
<dbReference type="Pfam" id="PF00126">
    <property type="entry name" value="HTH_1"/>
    <property type="match status" value="1"/>
</dbReference>
<keyword evidence="7" id="KW-1185">Reference proteome</keyword>
<comment type="caution">
    <text evidence="6">The sequence shown here is derived from an EMBL/GenBank/DDBJ whole genome shotgun (WGS) entry which is preliminary data.</text>
</comment>
<evidence type="ECO:0000259" key="5">
    <source>
        <dbReference type="PROSITE" id="PS50931"/>
    </source>
</evidence>
<dbReference type="RefSeq" id="WP_377457739.1">
    <property type="nucleotide sequence ID" value="NZ_JBHLUB010000001.1"/>
</dbReference>
<dbReference type="SUPFAM" id="SSF46785">
    <property type="entry name" value="Winged helix' DNA-binding domain"/>
    <property type="match status" value="1"/>
</dbReference>
<dbReference type="InterPro" id="IPR005119">
    <property type="entry name" value="LysR_subst-bd"/>
</dbReference>
<dbReference type="Gene3D" id="3.40.190.290">
    <property type="match status" value="1"/>
</dbReference>
<accession>A0ABV6P7N0</accession>
<keyword evidence="2" id="KW-0805">Transcription regulation</keyword>
<dbReference type="PANTHER" id="PTHR30126">
    <property type="entry name" value="HTH-TYPE TRANSCRIPTIONAL REGULATOR"/>
    <property type="match status" value="1"/>
</dbReference>
<dbReference type="PANTHER" id="PTHR30126:SF40">
    <property type="entry name" value="HTH-TYPE TRANSCRIPTIONAL REGULATOR GLTR"/>
    <property type="match status" value="1"/>
</dbReference>
<reference evidence="6 7" key="1">
    <citation type="submission" date="2024-09" db="EMBL/GenBank/DDBJ databases">
        <authorList>
            <person name="Sun Q."/>
            <person name="Mori K."/>
        </authorList>
    </citation>
    <scope>NUCLEOTIDE SEQUENCE [LARGE SCALE GENOMIC DNA]</scope>
    <source>
        <strain evidence="6 7">NCAIM B.02604</strain>
    </source>
</reference>
<dbReference type="PROSITE" id="PS50931">
    <property type="entry name" value="HTH_LYSR"/>
    <property type="match status" value="1"/>
</dbReference>
<dbReference type="SUPFAM" id="SSF53850">
    <property type="entry name" value="Periplasmic binding protein-like II"/>
    <property type="match status" value="1"/>
</dbReference>